<dbReference type="STRING" id="551995.SAMN05192574_10246"/>
<reference evidence="2" key="1">
    <citation type="submission" date="2016-10" db="EMBL/GenBank/DDBJ databases">
        <authorList>
            <person name="Varghese N."/>
            <person name="Submissions S."/>
        </authorList>
    </citation>
    <scope>NUCLEOTIDE SEQUENCE [LARGE SCALE GENOMIC DNA]</scope>
    <source>
        <strain evidence="2">Gh-48</strain>
    </source>
</reference>
<evidence type="ECO:0000313" key="1">
    <source>
        <dbReference type="EMBL" id="SEM97449.1"/>
    </source>
</evidence>
<evidence type="ECO:0000313" key="2">
    <source>
        <dbReference type="Proteomes" id="UP000198942"/>
    </source>
</evidence>
<sequence>MKKLNPPLYVILIVIIAFGTTTCGKSSDGGGGGGGGGVIVLLGDLIGFWQTSTDSFTFGNQDGKLSGSGTVGGKTGDVTNSKIDKYQFSFDLLFNDNSSKSYTGTIDESKKVIKLTTGGTTTAFNKQ</sequence>
<accession>A0A1H8CRA2</accession>
<dbReference type="OrthoDB" id="796899at2"/>
<organism evidence="1 2">
    <name type="scientific">Mucilaginibacter gossypiicola</name>
    <dbReference type="NCBI Taxonomy" id="551995"/>
    <lineage>
        <taxon>Bacteria</taxon>
        <taxon>Pseudomonadati</taxon>
        <taxon>Bacteroidota</taxon>
        <taxon>Sphingobacteriia</taxon>
        <taxon>Sphingobacteriales</taxon>
        <taxon>Sphingobacteriaceae</taxon>
        <taxon>Mucilaginibacter</taxon>
    </lineage>
</organism>
<dbReference type="AlphaFoldDB" id="A0A1H8CRA2"/>
<protein>
    <submittedName>
        <fullName evidence="1">Uncharacterized protein</fullName>
    </submittedName>
</protein>
<name>A0A1H8CRA2_9SPHI</name>
<dbReference type="EMBL" id="FOCL01000002">
    <property type="protein sequence ID" value="SEM97449.1"/>
    <property type="molecule type" value="Genomic_DNA"/>
</dbReference>
<dbReference type="RefSeq" id="WP_091208762.1">
    <property type="nucleotide sequence ID" value="NZ_FOCL01000002.1"/>
</dbReference>
<dbReference type="Proteomes" id="UP000198942">
    <property type="component" value="Unassembled WGS sequence"/>
</dbReference>
<gene>
    <name evidence="1" type="ORF">SAMN05192574_10246</name>
</gene>
<proteinExistence type="predicted"/>
<keyword evidence="2" id="KW-1185">Reference proteome</keyword>